<name>A0A7J7IFU0_9RHOD</name>
<evidence type="ECO:0000256" key="7">
    <source>
        <dbReference type="SAM" id="Phobius"/>
    </source>
</evidence>
<evidence type="ECO:0000256" key="5">
    <source>
        <dbReference type="ARBA" id="ARBA00022989"/>
    </source>
</evidence>
<dbReference type="PANTHER" id="PTHR30561:SF1">
    <property type="entry name" value="MULTIDRUG TRANSPORTER EMRE"/>
    <property type="match status" value="1"/>
</dbReference>
<keyword evidence="6 7" id="KW-0472">Membrane</keyword>
<keyword evidence="2" id="KW-0813">Transport</keyword>
<dbReference type="AlphaFoldDB" id="A0A7J7IFU0"/>
<evidence type="ECO:0000256" key="6">
    <source>
        <dbReference type="ARBA" id="ARBA00023136"/>
    </source>
</evidence>
<dbReference type="OrthoDB" id="5597517at2759"/>
<feature type="transmembrane region" description="Helical" evidence="7">
    <location>
        <begin position="44"/>
        <end position="66"/>
    </location>
</feature>
<gene>
    <name evidence="8" type="ORF">F1559_000750</name>
</gene>
<dbReference type="Pfam" id="PF00893">
    <property type="entry name" value="Multi_Drug_Res"/>
    <property type="match status" value="1"/>
</dbReference>
<dbReference type="SUPFAM" id="SSF103481">
    <property type="entry name" value="Multidrug resistance efflux transporter EmrE"/>
    <property type="match status" value="1"/>
</dbReference>
<feature type="transmembrane region" description="Helical" evidence="7">
    <location>
        <begin position="96"/>
        <end position="115"/>
    </location>
</feature>
<feature type="transmembrane region" description="Helical" evidence="7">
    <location>
        <begin position="12"/>
        <end position="32"/>
    </location>
</feature>
<evidence type="ECO:0000256" key="1">
    <source>
        <dbReference type="ARBA" id="ARBA00004651"/>
    </source>
</evidence>
<dbReference type="InterPro" id="IPR037185">
    <property type="entry name" value="EmrE-like"/>
</dbReference>
<dbReference type="Proteomes" id="UP000530660">
    <property type="component" value="Unassembled WGS sequence"/>
</dbReference>
<keyword evidence="4 7" id="KW-0812">Transmembrane</keyword>
<dbReference type="Gene3D" id="1.10.3730.20">
    <property type="match status" value="1"/>
</dbReference>
<dbReference type="InterPro" id="IPR000390">
    <property type="entry name" value="Small_drug/metabolite_transptr"/>
</dbReference>
<organism evidence="8 9">
    <name type="scientific">Cyanidiococcus yangmingshanensis</name>
    <dbReference type="NCBI Taxonomy" id="2690220"/>
    <lineage>
        <taxon>Eukaryota</taxon>
        <taxon>Rhodophyta</taxon>
        <taxon>Bangiophyceae</taxon>
        <taxon>Cyanidiales</taxon>
        <taxon>Cyanidiaceae</taxon>
        <taxon>Cyanidiococcus</taxon>
    </lineage>
</organism>
<reference evidence="8 9" key="1">
    <citation type="journal article" date="2020" name="J. Phycol.">
        <title>Comparative genome analysis reveals Cyanidiococcus gen. nov., a new extremophilic red algal genus sister to Cyanidioschyzon (Cyanidioschyzonaceae, Rhodophyta).</title>
        <authorList>
            <person name="Liu S.-L."/>
            <person name="Chiang Y.-R."/>
            <person name="Yoon H.S."/>
            <person name="Fu H.-Y."/>
        </authorList>
    </citation>
    <scope>NUCLEOTIDE SEQUENCE [LARGE SCALE GENOMIC DNA]</scope>
    <source>
        <strain evidence="8 9">THAL066</strain>
    </source>
</reference>
<evidence type="ECO:0000313" key="8">
    <source>
        <dbReference type="EMBL" id="KAF6001191.1"/>
    </source>
</evidence>
<dbReference type="InterPro" id="IPR045324">
    <property type="entry name" value="Small_multidrug_res"/>
</dbReference>
<sequence length="158" mass="16840">MNPETLQHLPHYVYWCVLAVAVAFELMGTTFIREAKGFAYPAAALKACLCYSICTALCVVAFAAHIDLSVGYTVWCVLGISATALIGKYRFGEHFTLLKVLALLLCALGSMLLVFQSEKPLFVTSEANTPLERSFTTVANGSAGSLAGPANAETATLP</sequence>
<dbReference type="GO" id="GO:0022857">
    <property type="term" value="F:transmembrane transporter activity"/>
    <property type="evidence" value="ECO:0007669"/>
    <property type="project" value="InterPro"/>
</dbReference>
<evidence type="ECO:0000256" key="4">
    <source>
        <dbReference type="ARBA" id="ARBA00022692"/>
    </source>
</evidence>
<dbReference type="GO" id="GO:0005886">
    <property type="term" value="C:plasma membrane"/>
    <property type="evidence" value="ECO:0007669"/>
    <property type="project" value="UniProtKB-SubCell"/>
</dbReference>
<dbReference type="EMBL" id="VWRR01000015">
    <property type="protein sequence ID" value="KAF6001191.1"/>
    <property type="molecule type" value="Genomic_DNA"/>
</dbReference>
<evidence type="ECO:0000313" key="9">
    <source>
        <dbReference type="Proteomes" id="UP000530660"/>
    </source>
</evidence>
<keyword evidence="5 7" id="KW-1133">Transmembrane helix</keyword>
<keyword evidence="9" id="KW-1185">Reference proteome</keyword>
<accession>A0A7J7IFU0</accession>
<protein>
    <submittedName>
        <fullName evidence="8">Uncharacterized protein</fullName>
    </submittedName>
</protein>
<proteinExistence type="predicted"/>
<comment type="subcellular location">
    <subcellularLocation>
        <location evidence="1">Cell membrane</location>
        <topology evidence="1">Multi-pass membrane protein</topology>
    </subcellularLocation>
</comment>
<evidence type="ECO:0000256" key="3">
    <source>
        <dbReference type="ARBA" id="ARBA00022475"/>
    </source>
</evidence>
<comment type="caution">
    <text evidence="8">The sequence shown here is derived from an EMBL/GenBank/DDBJ whole genome shotgun (WGS) entry which is preliminary data.</text>
</comment>
<evidence type="ECO:0000256" key="2">
    <source>
        <dbReference type="ARBA" id="ARBA00022448"/>
    </source>
</evidence>
<feature type="transmembrane region" description="Helical" evidence="7">
    <location>
        <begin position="72"/>
        <end position="89"/>
    </location>
</feature>
<keyword evidence="3" id="KW-1003">Cell membrane</keyword>
<dbReference type="PANTHER" id="PTHR30561">
    <property type="entry name" value="SMR FAMILY PROTON-DEPENDENT DRUG EFFLUX TRANSPORTER SUGE"/>
    <property type="match status" value="1"/>
</dbReference>